<dbReference type="Gene3D" id="1.10.486.10">
    <property type="entry name" value="PCRA, domain 4"/>
    <property type="match status" value="2"/>
</dbReference>
<dbReference type="SUPFAM" id="SSF89550">
    <property type="entry name" value="PHP domain-like"/>
    <property type="match status" value="1"/>
</dbReference>
<dbReference type="Gene3D" id="3.20.20.140">
    <property type="entry name" value="Metal-dependent hydrolases"/>
    <property type="match status" value="1"/>
</dbReference>
<evidence type="ECO:0000256" key="10">
    <source>
        <dbReference type="PROSITE-ProRule" id="PRU00560"/>
    </source>
</evidence>
<sequence>MLFAADLHVHSKYSRATSPDLDLEHLALWAYRKGIAVVATGDFTHPAWMAELREKLVPAEPGLFRLRDELDREVRRQAGVPALTPVRFMLEVEVSTIYKKGDRVRKVHHLLYAPDLDKAERIREALGRIGNLKADGRPILGLDSRNLLEITLEAGEGCFLIPAHIWTPWFSVLGSKSGFDTVEACYGDLTPHIFALETGLSSDPPMNWRLSALDRYTLVSNSDAHSPAKLGREACLFDTELDYFAIKRALETGQGYRGTIEFFPEEGKYHLDGHRACGVRLEPAETRRLGGRCPSCGRPITVGVLHRVEALADRPEGAHPERPMPFEHLIPLIEILAEVENKGPGTQALQQRYARLLGALGPELSVLRELPLEELARHAGSLLAEAIRRMRAGEVIREAGYDGTYGVIRLLTDAERAQGRAVGFLFDLPLPQAAPRQPREPVLPQAAPLAEPTPPPVHLTPTNGNGGLLAGLDEDQRAAAEYIEGPVLVVAGPGTGKTRTLTYRLAYLVRERGVDPTQCLALTFTRRAADEMRQRLQALLGADAEKLTVTTFHGLGLDILTHYGDRLGLPRALRVATEAEQRALLEAQGFSPTQAQRLLSHLSRLKRTGQATDQHVLAVRAAYDQALRERGQVDYDDLIGLSLELLETDPEVARAYRERFRWISVDEFQDVDACQYRLLRLLAPEPNARLFVIGDPDQAIYGFRGSDVRFFLHFTHDYPNTRRVLLRQNYRSTQTILEAAQQMIAPASLVPDRALVALQPGGEPIDVVECFSPRAEAIFVAETIERLIGGTSFYALDSARADGQEHTYTFGDIAVLYRTEAQAAELQEVLAQAGIPFQKRTHRLIIEHPAVEALLEQLAEAPAAATLTERLAQWVAQAAPVPELEALLPMLRMLAAQCGDDLTAFRNELALRSEADLWDRRAEGVSLLTLHAAKGLEFRVVFIVGCEEGLLPLSYDGVVDQAQEAEERRLFFVGMTRAQERLFVTWARKRHHRGQLQAACPSRFLRDVPPGYVRHKVHAARAKPPGGRQLELF</sequence>
<dbReference type="GO" id="GO:0005829">
    <property type="term" value="C:cytosol"/>
    <property type="evidence" value="ECO:0007669"/>
    <property type="project" value="TreeGrafter"/>
</dbReference>
<dbReference type="Pfam" id="PF13361">
    <property type="entry name" value="UvrD_C"/>
    <property type="match status" value="2"/>
</dbReference>
<dbReference type="PROSITE" id="PS51217">
    <property type="entry name" value="UVRD_HELICASE_CTER"/>
    <property type="match status" value="1"/>
</dbReference>
<dbReference type="InterPro" id="IPR014016">
    <property type="entry name" value="UvrD-like_ATP-bd"/>
</dbReference>
<protein>
    <recommendedName>
        <fullName evidence="8">DNA 3'-5' helicase</fullName>
        <ecNumber evidence="8">5.6.2.4</ecNumber>
    </recommendedName>
</protein>
<dbReference type="EMBL" id="DSGB01000006">
    <property type="protein sequence ID" value="HER96698.1"/>
    <property type="molecule type" value="Genomic_DNA"/>
</dbReference>
<comment type="catalytic activity">
    <reaction evidence="9">
        <text>ATP + H2O = ADP + phosphate + H(+)</text>
        <dbReference type="Rhea" id="RHEA:13065"/>
        <dbReference type="ChEBI" id="CHEBI:15377"/>
        <dbReference type="ChEBI" id="CHEBI:15378"/>
        <dbReference type="ChEBI" id="CHEBI:30616"/>
        <dbReference type="ChEBI" id="CHEBI:43474"/>
        <dbReference type="ChEBI" id="CHEBI:456216"/>
        <dbReference type="EC" id="5.6.2.4"/>
    </reaction>
</comment>
<evidence type="ECO:0000256" key="3">
    <source>
        <dbReference type="ARBA" id="ARBA00022801"/>
    </source>
</evidence>
<dbReference type="InterPro" id="IPR016195">
    <property type="entry name" value="Pol/histidinol_Pase-like"/>
</dbReference>
<evidence type="ECO:0000256" key="1">
    <source>
        <dbReference type="ARBA" id="ARBA00009922"/>
    </source>
</evidence>
<proteinExistence type="inferred from homology"/>
<dbReference type="AlphaFoldDB" id="A0A7V2F782"/>
<keyword evidence="3 10" id="KW-0378">Hydrolase</keyword>
<keyword evidence="5 10" id="KW-0067">ATP-binding</keyword>
<evidence type="ECO:0000256" key="5">
    <source>
        <dbReference type="ARBA" id="ARBA00022840"/>
    </source>
</evidence>
<keyword evidence="2 10" id="KW-0547">Nucleotide-binding</keyword>
<dbReference type="Gene3D" id="3.40.50.300">
    <property type="entry name" value="P-loop containing nucleotide triphosphate hydrolases"/>
    <property type="match status" value="3"/>
</dbReference>
<dbReference type="GO" id="GO:0016787">
    <property type="term" value="F:hydrolase activity"/>
    <property type="evidence" value="ECO:0007669"/>
    <property type="project" value="UniProtKB-UniRule"/>
</dbReference>
<comment type="similarity">
    <text evidence="1">Belongs to the helicase family. UvrD subfamily.</text>
</comment>
<evidence type="ECO:0000256" key="6">
    <source>
        <dbReference type="ARBA" id="ARBA00023235"/>
    </source>
</evidence>
<evidence type="ECO:0000256" key="9">
    <source>
        <dbReference type="ARBA" id="ARBA00048988"/>
    </source>
</evidence>
<feature type="domain" description="UvrD-like helicase ATP-binding" evidence="11">
    <location>
        <begin position="470"/>
        <end position="733"/>
    </location>
</feature>
<dbReference type="PANTHER" id="PTHR11070:SF59">
    <property type="entry name" value="DNA 3'-5' HELICASE"/>
    <property type="match status" value="1"/>
</dbReference>
<evidence type="ECO:0000256" key="4">
    <source>
        <dbReference type="ARBA" id="ARBA00022806"/>
    </source>
</evidence>
<name>A0A7V2F782_RHOMR</name>
<dbReference type="GO" id="GO:0000725">
    <property type="term" value="P:recombinational repair"/>
    <property type="evidence" value="ECO:0007669"/>
    <property type="project" value="TreeGrafter"/>
</dbReference>
<dbReference type="CDD" id="cd19067">
    <property type="entry name" value="PfuEndoQ-like"/>
    <property type="match status" value="1"/>
</dbReference>
<dbReference type="InterPro" id="IPR013986">
    <property type="entry name" value="DExx_box_DNA_helicase_dom_sf"/>
</dbReference>
<evidence type="ECO:0000256" key="7">
    <source>
        <dbReference type="ARBA" id="ARBA00034617"/>
    </source>
</evidence>
<reference evidence="13" key="1">
    <citation type="journal article" date="2020" name="mSystems">
        <title>Genome- and Community-Level Interaction Insights into Carbon Utilization and Element Cycling Functions of Hydrothermarchaeota in Hydrothermal Sediment.</title>
        <authorList>
            <person name="Zhou Z."/>
            <person name="Liu Y."/>
            <person name="Xu W."/>
            <person name="Pan J."/>
            <person name="Luo Z.H."/>
            <person name="Li M."/>
        </authorList>
    </citation>
    <scope>NUCLEOTIDE SEQUENCE [LARGE SCALE GENOMIC DNA]</scope>
    <source>
        <strain evidence="13">SpSt-143</strain>
    </source>
</reference>
<dbReference type="Gene3D" id="1.10.10.160">
    <property type="match status" value="1"/>
</dbReference>
<feature type="domain" description="UvrD-like helicase C-terminal" evidence="12">
    <location>
        <begin position="734"/>
        <end position="1022"/>
    </location>
</feature>
<dbReference type="InterPro" id="IPR027417">
    <property type="entry name" value="P-loop_NTPase"/>
</dbReference>
<dbReference type="PANTHER" id="PTHR11070">
    <property type="entry name" value="UVRD / RECB / PCRA DNA HELICASE FAMILY MEMBER"/>
    <property type="match status" value="1"/>
</dbReference>
<accession>A0A7V2F782</accession>
<dbReference type="PROSITE" id="PS51198">
    <property type="entry name" value="UVRD_HELICASE_ATP_BIND"/>
    <property type="match status" value="1"/>
</dbReference>
<gene>
    <name evidence="13" type="ORF">ENO59_09320</name>
</gene>
<organism evidence="13">
    <name type="scientific">Rhodothermus marinus</name>
    <name type="common">Rhodothermus obamensis</name>
    <dbReference type="NCBI Taxonomy" id="29549"/>
    <lineage>
        <taxon>Bacteria</taxon>
        <taxon>Pseudomonadati</taxon>
        <taxon>Rhodothermota</taxon>
        <taxon>Rhodothermia</taxon>
        <taxon>Rhodothermales</taxon>
        <taxon>Rhodothermaceae</taxon>
        <taxon>Rhodothermus</taxon>
    </lineage>
</organism>
<evidence type="ECO:0000259" key="12">
    <source>
        <dbReference type="PROSITE" id="PS51217"/>
    </source>
</evidence>
<keyword evidence="4 10" id="KW-0347">Helicase</keyword>
<dbReference type="GO" id="GO:0005524">
    <property type="term" value="F:ATP binding"/>
    <property type="evidence" value="ECO:0007669"/>
    <property type="project" value="UniProtKB-UniRule"/>
</dbReference>
<dbReference type="GO" id="GO:0003677">
    <property type="term" value="F:DNA binding"/>
    <property type="evidence" value="ECO:0007669"/>
    <property type="project" value="InterPro"/>
</dbReference>
<evidence type="ECO:0000259" key="11">
    <source>
        <dbReference type="PROSITE" id="PS51198"/>
    </source>
</evidence>
<keyword evidence="6" id="KW-0413">Isomerase</keyword>
<evidence type="ECO:0000256" key="2">
    <source>
        <dbReference type="ARBA" id="ARBA00022741"/>
    </source>
</evidence>
<dbReference type="GO" id="GO:0033202">
    <property type="term" value="C:DNA helicase complex"/>
    <property type="evidence" value="ECO:0007669"/>
    <property type="project" value="TreeGrafter"/>
</dbReference>
<comment type="caution">
    <text evidence="13">The sequence shown here is derived from an EMBL/GenBank/DDBJ whole genome shotgun (WGS) entry which is preliminary data.</text>
</comment>
<evidence type="ECO:0000313" key="13">
    <source>
        <dbReference type="EMBL" id="HER96698.1"/>
    </source>
</evidence>
<evidence type="ECO:0000256" key="8">
    <source>
        <dbReference type="ARBA" id="ARBA00034808"/>
    </source>
</evidence>
<dbReference type="CDD" id="cd17932">
    <property type="entry name" value="DEXQc_UvrD"/>
    <property type="match status" value="1"/>
</dbReference>
<dbReference type="CDD" id="cd18807">
    <property type="entry name" value="SF1_C_UvrD"/>
    <property type="match status" value="1"/>
</dbReference>
<dbReference type="EC" id="5.6.2.4" evidence="8"/>
<dbReference type="InterPro" id="IPR014017">
    <property type="entry name" value="DNA_helicase_UvrD-like_C"/>
</dbReference>
<dbReference type="InterPro" id="IPR000212">
    <property type="entry name" value="DNA_helicase_UvrD/REP"/>
</dbReference>
<dbReference type="SUPFAM" id="SSF52540">
    <property type="entry name" value="P-loop containing nucleoside triphosphate hydrolases"/>
    <property type="match status" value="1"/>
</dbReference>
<dbReference type="GO" id="GO:0043138">
    <property type="term" value="F:3'-5' DNA helicase activity"/>
    <property type="evidence" value="ECO:0007669"/>
    <property type="project" value="UniProtKB-EC"/>
</dbReference>
<comment type="catalytic activity">
    <reaction evidence="7">
        <text>Couples ATP hydrolysis with the unwinding of duplex DNA by translocating in the 3'-5' direction.</text>
        <dbReference type="EC" id="5.6.2.4"/>
    </reaction>
</comment>
<dbReference type="Pfam" id="PF00580">
    <property type="entry name" value="UvrD-helicase"/>
    <property type="match status" value="1"/>
</dbReference>
<feature type="binding site" evidence="10">
    <location>
        <begin position="491"/>
        <end position="498"/>
    </location>
    <ligand>
        <name>ATP</name>
        <dbReference type="ChEBI" id="CHEBI:30616"/>
    </ligand>
</feature>